<name>A0ABT0JXH6_9ACTN</name>
<feature type="compositionally biased region" description="Low complexity" evidence="8">
    <location>
        <begin position="373"/>
        <end position="420"/>
    </location>
</feature>
<evidence type="ECO:0000256" key="1">
    <source>
        <dbReference type="ARBA" id="ARBA00004613"/>
    </source>
</evidence>
<dbReference type="PANTHER" id="PTHR38050:SF2">
    <property type="entry name" value="FERULOYL ESTERASE C-RELATED"/>
    <property type="match status" value="1"/>
</dbReference>
<sequence length="427" mass="42221">MWLPIVAAVGVLLVLLWYAMSRGPGPARTTAADGGPAGSDSPRAAAASSAAPTPTVPPPPTSGCVTGRTLPSGVSTRTLQVAGVTRSYVLAVPTGAAGGAARPLPLLVGYHDTGQSAFDLEAYTHLADQGTRAGFVVAFPVGERARWNFPRSAAVGPDDVLFSGLLLNDLTGRMCLDVKRIFAVGYADGADMVLTALCGLPGRFVAAVAVAASVLPTSCARPSASLLEIHGAGDPIAPLNGGGPARAAPYTGSVAQPAPDRLARYASALGCSGARSSAVDTADWSRTVWSGCPADRDVGLLVMQAGGHTWPGAQARPERGATSMALNATIVALTFFGYTPTAADLGGDAAAGGGTTVPGPSVAPQAPTPTAPSGPAGASAPPTAPAPTASGSTAPPVDGDGQTPATTAPAQQVTPTTAVQNGAVRAR</sequence>
<feature type="region of interest" description="Disordered" evidence="8">
    <location>
        <begin position="26"/>
        <end position="71"/>
    </location>
</feature>
<evidence type="ECO:0000256" key="3">
    <source>
        <dbReference type="ARBA" id="ARBA00022651"/>
    </source>
</evidence>
<keyword evidence="3" id="KW-0858">Xylan degradation</keyword>
<accession>A0ABT0JXH6</accession>
<dbReference type="Gene3D" id="3.40.50.1820">
    <property type="entry name" value="alpha/beta hydrolase"/>
    <property type="match status" value="1"/>
</dbReference>
<keyword evidence="5" id="KW-0378">Hydrolase</keyword>
<dbReference type="RefSeq" id="WP_248824507.1">
    <property type="nucleotide sequence ID" value="NZ_JALKFT010000008.1"/>
</dbReference>
<protein>
    <submittedName>
        <fullName evidence="9">Plasmid partitioning protein</fullName>
    </submittedName>
</protein>
<reference evidence="9 10" key="1">
    <citation type="submission" date="2022-04" db="EMBL/GenBank/DDBJ databases">
        <title>Genome diversity in the genus Frankia.</title>
        <authorList>
            <person name="Carlos-Shanley C."/>
            <person name="Hahn D."/>
        </authorList>
    </citation>
    <scope>NUCLEOTIDE SEQUENCE [LARGE SCALE GENOMIC DNA]</scope>
    <source>
        <strain evidence="9 10">Ag45/Mut15</strain>
    </source>
</reference>
<feature type="region of interest" description="Disordered" evidence="8">
    <location>
        <begin position="354"/>
        <end position="427"/>
    </location>
</feature>
<dbReference type="PANTHER" id="PTHR38050">
    <property type="match status" value="1"/>
</dbReference>
<dbReference type="InterPro" id="IPR043595">
    <property type="entry name" value="FaeB/C/D"/>
</dbReference>
<evidence type="ECO:0000256" key="8">
    <source>
        <dbReference type="SAM" id="MobiDB-lite"/>
    </source>
</evidence>
<dbReference type="SUPFAM" id="SSF53474">
    <property type="entry name" value="alpha/beta-Hydrolases"/>
    <property type="match status" value="1"/>
</dbReference>
<evidence type="ECO:0000256" key="2">
    <source>
        <dbReference type="ARBA" id="ARBA00022525"/>
    </source>
</evidence>
<keyword evidence="10" id="KW-1185">Reference proteome</keyword>
<evidence type="ECO:0000256" key="7">
    <source>
        <dbReference type="ARBA" id="ARBA00023326"/>
    </source>
</evidence>
<evidence type="ECO:0000256" key="6">
    <source>
        <dbReference type="ARBA" id="ARBA00023277"/>
    </source>
</evidence>
<keyword evidence="6" id="KW-0119">Carbohydrate metabolism</keyword>
<comment type="subcellular location">
    <subcellularLocation>
        <location evidence="1">Secreted</location>
    </subcellularLocation>
</comment>
<keyword evidence="7" id="KW-0624">Polysaccharide degradation</keyword>
<gene>
    <name evidence="9" type="ORF">MXD59_10430</name>
</gene>
<evidence type="ECO:0000256" key="4">
    <source>
        <dbReference type="ARBA" id="ARBA00022729"/>
    </source>
</evidence>
<keyword evidence="2" id="KW-0964">Secreted</keyword>
<evidence type="ECO:0000313" key="10">
    <source>
        <dbReference type="Proteomes" id="UP001201873"/>
    </source>
</evidence>
<evidence type="ECO:0000313" key="9">
    <source>
        <dbReference type="EMBL" id="MCK9876186.1"/>
    </source>
</evidence>
<organism evidence="9 10">
    <name type="scientific">Frankia umida</name>
    <dbReference type="NCBI Taxonomy" id="573489"/>
    <lineage>
        <taxon>Bacteria</taxon>
        <taxon>Bacillati</taxon>
        <taxon>Actinomycetota</taxon>
        <taxon>Actinomycetes</taxon>
        <taxon>Frankiales</taxon>
        <taxon>Frankiaceae</taxon>
        <taxon>Frankia</taxon>
    </lineage>
</organism>
<dbReference type="Proteomes" id="UP001201873">
    <property type="component" value="Unassembled WGS sequence"/>
</dbReference>
<comment type="caution">
    <text evidence="9">The sequence shown here is derived from an EMBL/GenBank/DDBJ whole genome shotgun (WGS) entry which is preliminary data.</text>
</comment>
<proteinExistence type="predicted"/>
<feature type="compositionally biased region" description="Low complexity" evidence="8">
    <location>
        <begin position="38"/>
        <end position="53"/>
    </location>
</feature>
<dbReference type="InterPro" id="IPR029058">
    <property type="entry name" value="AB_hydrolase_fold"/>
</dbReference>
<evidence type="ECO:0000256" key="5">
    <source>
        <dbReference type="ARBA" id="ARBA00022801"/>
    </source>
</evidence>
<keyword evidence="4" id="KW-0732">Signal</keyword>
<dbReference type="EMBL" id="JALKFT010000008">
    <property type="protein sequence ID" value="MCK9876186.1"/>
    <property type="molecule type" value="Genomic_DNA"/>
</dbReference>